<dbReference type="PROSITE" id="PS50893">
    <property type="entry name" value="ABC_TRANSPORTER_2"/>
    <property type="match status" value="2"/>
</dbReference>
<dbReference type="Proteomes" id="UP000076603">
    <property type="component" value="Unassembled WGS sequence"/>
</dbReference>
<keyword evidence="10" id="KW-0472">Membrane</keyword>
<evidence type="ECO:0000256" key="9">
    <source>
        <dbReference type="ARBA" id="ARBA00022967"/>
    </source>
</evidence>
<dbReference type="InterPro" id="IPR027417">
    <property type="entry name" value="P-loop_NTPase"/>
</dbReference>
<feature type="domain" description="ABC transporter" evidence="11">
    <location>
        <begin position="6"/>
        <end position="241"/>
    </location>
</feature>
<dbReference type="InterPro" id="IPR050107">
    <property type="entry name" value="ABC_carbohydrate_import_ATPase"/>
</dbReference>
<dbReference type="PANTHER" id="PTHR43790:SF3">
    <property type="entry name" value="D-ALLOSE IMPORT ATP-BINDING PROTEIN ALSA-RELATED"/>
    <property type="match status" value="1"/>
</dbReference>
<evidence type="ECO:0000256" key="10">
    <source>
        <dbReference type="ARBA" id="ARBA00023136"/>
    </source>
</evidence>
<dbReference type="FunFam" id="3.40.50.300:FF:000127">
    <property type="entry name" value="Ribose import ATP-binding protein RbsA"/>
    <property type="match status" value="1"/>
</dbReference>
<evidence type="ECO:0000256" key="3">
    <source>
        <dbReference type="ARBA" id="ARBA00022448"/>
    </source>
</evidence>
<sequence>MKQPFIELKGVSKIFPGVRALNQIDLDVYPGEVLGLVGENGAGKSTLIKILTGAHRNDEGKINIEGKETVIYGPKHAMELGITAIYQELNIVKQLTVAENVFLGREVKKGTLLDRAYMIQKSSELLKDLGQEINPKLPISMLGVGQQQMVEIAKALSVKTKVLIMDEPTASLSNREVKELLRTVKSLREKGIGIVYISHRLEEIIEICDRVTIMRDGEKVKTLQKNEITTDTLIKLMVGRNLEEQFPKVETKKGEEVLRVEGLSRNGVFENVTFGVKKGEILGVAGLVGAGRTEVMRVVFGADSKDAGDVYIHGKKVKITCPRDAMRNKIAFLTEDRKGQGLILDNTVAFNMNISSFNKITKGFLLDRKKSKQRCAENIKKLNINPPLDSFIVRQFSGGNQQKVVIAKWLNTDADIYIFDEPTRGIDVGAKVEVYNVMNELVSKGAAIIMISSEMPEVLGMSDRIIVMHEGKLTGEFDRKEANQENIMKAASGGM</sequence>
<evidence type="ECO:0000313" key="13">
    <source>
        <dbReference type="Proteomes" id="UP000076603"/>
    </source>
</evidence>
<keyword evidence="6" id="KW-0677">Repeat</keyword>
<dbReference type="EMBL" id="LWAE01000001">
    <property type="protein sequence ID" value="KZL93461.1"/>
    <property type="molecule type" value="Genomic_DNA"/>
</dbReference>
<dbReference type="GO" id="GO:0005886">
    <property type="term" value="C:plasma membrane"/>
    <property type="evidence" value="ECO:0007669"/>
    <property type="project" value="UniProtKB-SubCell"/>
</dbReference>
<dbReference type="Gene3D" id="3.40.50.300">
    <property type="entry name" value="P-loop containing nucleotide triphosphate hydrolases"/>
    <property type="match status" value="2"/>
</dbReference>
<evidence type="ECO:0000256" key="1">
    <source>
        <dbReference type="ARBA" id="ARBA00004202"/>
    </source>
</evidence>
<protein>
    <submittedName>
        <fullName evidence="12">Ribose import ATP-binding protein RbsA</fullName>
        <ecNumber evidence="12">3.6.3.17</ecNumber>
    </submittedName>
</protein>
<evidence type="ECO:0000256" key="7">
    <source>
        <dbReference type="ARBA" id="ARBA00022741"/>
    </source>
</evidence>
<dbReference type="SMART" id="SM00382">
    <property type="entry name" value="AAA"/>
    <property type="match status" value="2"/>
</dbReference>
<keyword evidence="3" id="KW-0813">Transport</keyword>
<evidence type="ECO:0000313" key="12">
    <source>
        <dbReference type="EMBL" id="KZL93461.1"/>
    </source>
</evidence>
<dbReference type="PANTHER" id="PTHR43790">
    <property type="entry name" value="CARBOHYDRATE TRANSPORT ATP-BINDING PROTEIN MG119-RELATED"/>
    <property type="match status" value="1"/>
</dbReference>
<comment type="subcellular location">
    <subcellularLocation>
        <location evidence="2">Cell inner membrane</location>
    </subcellularLocation>
    <subcellularLocation>
        <location evidence="1">Cell membrane</location>
        <topology evidence="1">Peripheral membrane protein</topology>
    </subcellularLocation>
</comment>
<dbReference type="PROSITE" id="PS00211">
    <property type="entry name" value="ABC_TRANSPORTER_1"/>
    <property type="match status" value="1"/>
</dbReference>
<dbReference type="InterPro" id="IPR017871">
    <property type="entry name" value="ABC_transporter-like_CS"/>
</dbReference>
<evidence type="ECO:0000256" key="4">
    <source>
        <dbReference type="ARBA" id="ARBA00022475"/>
    </source>
</evidence>
<evidence type="ECO:0000256" key="2">
    <source>
        <dbReference type="ARBA" id="ARBA00004533"/>
    </source>
</evidence>
<proteinExistence type="predicted"/>
<keyword evidence="9" id="KW-1278">Translocase</keyword>
<dbReference type="Pfam" id="PF00005">
    <property type="entry name" value="ABC_tran"/>
    <property type="match status" value="2"/>
</dbReference>
<dbReference type="FunFam" id="3.40.50.300:FF:000126">
    <property type="entry name" value="Galactose/methyl galactoside import ATP-binding protein MglA"/>
    <property type="match status" value="1"/>
</dbReference>
<dbReference type="InterPro" id="IPR003593">
    <property type="entry name" value="AAA+_ATPase"/>
</dbReference>
<keyword evidence="4" id="KW-1003">Cell membrane</keyword>
<keyword evidence="12" id="KW-0378">Hydrolase</keyword>
<dbReference type="AlphaFoldDB" id="A0A168DZ03"/>
<dbReference type="GO" id="GO:0005524">
    <property type="term" value="F:ATP binding"/>
    <property type="evidence" value="ECO:0007669"/>
    <property type="project" value="UniProtKB-KW"/>
</dbReference>
<evidence type="ECO:0000256" key="5">
    <source>
        <dbReference type="ARBA" id="ARBA00022597"/>
    </source>
</evidence>
<comment type="caution">
    <text evidence="12">The sequence shown here is derived from an EMBL/GenBank/DDBJ whole genome shotgun (WGS) entry which is preliminary data.</text>
</comment>
<gene>
    <name evidence="12" type="primary">rbsA_3</name>
    <name evidence="12" type="ORF">CLMAG_05070</name>
</gene>
<organism evidence="12 13">
    <name type="scientific">Clostridium magnum DSM 2767</name>
    <dbReference type="NCBI Taxonomy" id="1121326"/>
    <lineage>
        <taxon>Bacteria</taxon>
        <taxon>Bacillati</taxon>
        <taxon>Bacillota</taxon>
        <taxon>Clostridia</taxon>
        <taxon>Eubacteriales</taxon>
        <taxon>Clostridiaceae</taxon>
        <taxon>Clostridium</taxon>
    </lineage>
</organism>
<reference evidence="12 13" key="1">
    <citation type="submission" date="2016-04" db="EMBL/GenBank/DDBJ databases">
        <title>Genome sequence of Clostridium magnum DSM 2767.</title>
        <authorList>
            <person name="Poehlein A."/>
            <person name="Uhlig R."/>
            <person name="Fischer R."/>
            <person name="Bahl H."/>
            <person name="Daniel R."/>
        </authorList>
    </citation>
    <scope>NUCLEOTIDE SEQUENCE [LARGE SCALE GENOMIC DNA]</scope>
    <source>
        <strain evidence="12 13">DSM 2767</strain>
    </source>
</reference>
<keyword evidence="8 12" id="KW-0067">ATP-binding</keyword>
<evidence type="ECO:0000259" key="11">
    <source>
        <dbReference type="PROSITE" id="PS50893"/>
    </source>
</evidence>
<dbReference type="CDD" id="cd03215">
    <property type="entry name" value="ABC_Carb_Monos_II"/>
    <property type="match status" value="1"/>
</dbReference>
<dbReference type="RefSeq" id="WP_066617482.1">
    <property type="nucleotide sequence ID" value="NZ_FQXL01000024.1"/>
</dbReference>
<evidence type="ECO:0000256" key="8">
    <source>
        <dbReference type="ARBA" id="ARBA00022840"/>
    </source>
</evidence>
<dbReference type="CDD" id="cd03216">
    <property type="entry name" value="ABC_Carb_Monos_I"/>
    <property type="match status" value="1"/>
</dbReference>
<dbReference type="EC" id="3.6.3.17" evidence="12"/>
<dbReference type="SUPFAM" id="SSF52540">
    <property type="entry name" value="P-loop containing nucleoside triphosphate hydrolases"/>
    <property type="match status" value="2"/>
</dbReference>
<keyword evidence="5" id="KW-0762">Sugar transport</keyword>
<keyword evidence="7" id="KW-0547">Nucleotide-binding</keyword>
<accession>A0A168DZ03</accession>
<dbReference type="PATRIC" id="fig|1121326.3.peg.463"/>
<dbReference type="STRING" id="1121326.CLMAG_05070"/>
<evidence type="ECO:0000256" key="6">
    <source>
        <dbReference type="ARBA" id="ARBA00022737"/>
    </source>
</evidence>
<dbReference type="OrthoDB" id="9771863at2"/>
<keyword evidence="13" id="KW-1185">Reference proteome</keyword>
<feature type="domain" description="ABC transporter" evidence="11">
    <location>
        <begin position="252"/>
        <end position="495"/>
    </location>
</feature>
<name>A0A168DZ03_9CLOT</name>
<dbReference type="InterPro" id="IPR003439">
    <property type="entry name" value="ABC_transporter-like_ATP-bd"/>
</dbReference>
<dbReference type="GO" id="GO:0015749">
    <property type="term" value="P:monosaccharide transmembrane transport"/>
    <property type="evidence" value="ECO:0007669"/>
    <property type="project" value="UniProtKB-ARBA"/>
</dbReference>
<dbReference type="GO" id="GO:0016887">
    <property type="term" value="F:ATP hydrolysis activity"/>
    <property type="evidence" value="ECO:0007669"/>
    <property type="project" value="InterPro"/>
</dbReference>